<sequence length="107" mass="11860">SNNWALKGTAYEKAGRGKHIITSSVEHPSVSHTLKELEQEGFEVTYLPVDKEGRVNPKDLQAALRPDTILVSIMAVNNEIGTIQPIKEIAEILTDYPTIHFHVDGVQ</sequence>
<dbReference type="Pfam" id="PF00266">
    <property type="entry name" value="Aminotran_5"/>
    <property type="match status" value="1"/>
</dbReference>
<dbReference type="AlphaFoldDB" id="A0AAW6YKT2"/>
<keyword evidence="3" id="KW-0032">Aminotransferase</keyword>
<dbReference type="InterPro" id="IPR015424">
    <property type="entry name" value="PyrdxlP-dep_Trfase"/>
</dbReference>
<reference evidence="3" key="1">
    <citation type="submission" date="2023-05" db="EMBL/GenBank/DDBJ databases">
        <title>Cataloging the Phylogenetic Diversity of Human Bladder Bacteria.</title>
        <authorList>
            <person name="Du J."/>
        </authorList>
    </citation>
    <scope>NUCLEOTIDE SEQUENCE</scope>
    <source>
        <strain evidence="3">UMB0765</strain>
    </source>
</reference>
<evidence type="ECO:0000256" key="1">
    <source>
        <dbReference type="ARBA" id="ARBA00001933"/>
    </source>
</evidence>
<accession>A0AAW6YKT2</accession>
<dbReference type="InterPro" id="IPR000192">
    <property type="entry name" value="Aminotrans_V_dom"/>
</dbReference>
<protein>
    <submittedName>
        <fullName evidence="3">Aminotransferase class V-fold PLP-dependent enzyme</fullName>
    </submittedName>
</protein>
<comment type="caution">
    <text evidence="3">The sequence shown here is derived from an EMBL/GenBank/DDBJ whole genome shotgun (WGS) entry which is preliminary data.</text>
</comment>
<feature type="non-terminal residue" evidence="3">
    <location>
        <position position="1"/>
    </location>
</feature>
<proteinExistence type="predicted"/>
<dbReference type="RefSeq" id="WP_285362525.1">
    <property type="nucleotide sequence ID" value="NZ_JASOPU010000125.1"/>
</dbReference>
<evidence type="ECO:0000259" key="2">
    <source>
        <dbReference type="Pfam" id="PF00266"/>
    </source>
</evidence>
<dbReference type="GO" id="GO:0008483">
    <property type="term" value="F:transaminase activity"/>
    <property type="evidence" value="ECO:0007669"/>
    <property type="project" value="UniProtKB-KW"/>
</dbReference>
<dbReference type="EMBL" id="JASOPU010000125">
    <property type="protein sequence ID" value="MDK7294075.1"/>
    <property type="molecule type" value="Genomic_DNA"/>
</dbReference>
<dbReference type="InterPro" id="IPR015421">
    <property type="entry name" value="PyrdxlP-dep_Trfase_major"/>
</dbReference>
<dbReference type="Gene3D" id="3.40.640.10">
    <property type="entry name" value="Type I PLP-dependent aspartate aminotransferase-like (Major domain)"/>
    <property type="match status" value="1"/>
</dbReference>
<evidence type="ECO:0000313" key="3">
    <source>
        <dbReference type="EMBL" id="MDK7294075.1"/>
    </source>
</evidence>
<dbReference type="Proteomes" id="UP001237917">
    <property type="component" value="Unassembled WGS sequence"/>
</dbReference>
<evidence type="ECO:0000313" key="4">
    <source>
        <dbReference type="Proteomes" id="UP001237917"/>
    </source>
</evidence>
<gene>
    <name evidence="3" type="ORF">QP487_11715</name>
</gene>
<dbReference type="PANTHER" id="PTHR11601">
    <property type="entry name" value="CYSTEINE DESULFURYLASE FAMILY MEMBER"/>
    <property type="match status" value="1"/>
</dbReference>
<keyword evidence="3" id="KW-0808">Transferase</keyword>
<feature type="non-terminal residue" evidence="3">
    <location>
        <position position="107"/>
    </location>
</feature>
<comment type="cofactor">
    <cofactor evidence="1">
        <name>pyridoxal 5'-phosphate</name>
        <dbReference type="ChEBI" id="CHEBI:597326"/>
    </cofactor>
</comment>
<organism evidence="3 4">
    <name type="scientific">Streptococcus pasteurianus</name>
    <dbReference type="NCBI Taxonomy" id="197614"/>
    <lineage>
        <taxon>Bacteria</taxon>
        <taxon>Bacillati</taxon>
        <taxon>Bacillota</taxon>
        <taxon>Bacilli</taxon>
        <taxon>Lactobacillales</taxon>
        <taxon>Streptococcaceae</taxon>
        <taxon>Streptococcus</taxon>
    </lineage>
</organism>
<feature type="domain" description="Aminotransferase class V" evidence="2">
    <location>
        <begin position="2"/>
        <end position="107"/>
    </location>
</feature>
<name>A0AAW6YKT2_9STRE</name>
<dbReference type="SUPFAM" id="SSF53383">
    <property type="entry name" value="PLP-dependent transferases"/>
    <property type="match status" value="1"/>
</dbReference>
<dbReference type="PANTHER" id="PTHR11601:SF50">
    <property type="entry name" value="CYSTEINE DESULFURASE ISCS 2-RELATED"/>
    <property type="match status" value="1"/>
</dbReference>